<dbReference type="AlphaFoldDB" id="D3ZXW1"/>
<dbReference type="GO" id="GO:0005730">
    <property type="term" value="C:nucleolus"/>
    <property type="evidence" value="ECO:0000266"/>
    <property type="project" value="RGD"/>
</dbReference>
<dbReference type="PANTHER" id="PTHR23120:SF39">
    <property type="entry name" value="MAESTRO"/>
    <property type="match status" value="1"/>
</dbReference>
<dbReference type="GO" id="GO:0005634">
    <property type="term" value="C:nucleus"/>
    <property type="evidence" value="ECO:0000266"/>
    <property type="project" value="RGD"/>
</dbReference>
<reference evidence="3" key="1">
    <citation type="submission" date="2024-01" db="EMBL/GenBank/DDBJ databases">
        <title>GRCr8: a new rat reference genome assembly contstructed from accurate long reads and long range scaffolding.</title>
        <authorList>
            <person name="Doris P.A."/>
            <person name="Kalbfleisch T."/>
            <person name="Li K."/>
            <person name="Howe K."/>
            <person name="Wood J."/>
        </authorList>
    </citation>
    <scope>NUCLEOTIDE SEQUENCE [LARGE SCALE GENOMIC DNA]</scope>
    <source>
        <strain evidence="3">Brown Norway</strain>
    </source>
</reference>
<dbReference type="Proteomes" id="UP000002494">
    <property type="component" value="Chromosome 18"/>
</dbReference>
<dbReference type="PANTHER" id="PTHR23120">
    <property type="entry name" value="MAESTRO-RELATED HEAT DOMAIN-CONTAINING"/>
    <property type="match status" value="1"/>
</dbReference>
<dbReference type="GeneTree" id="ENSGT00940000161642"/>
<reference evidence="3" key="3">
    <citation type="submission" date="2025-09" db="UniProtKB">
        <authorList>
            <consortium name="Ensembl"/>
        </authorList>
    </citation>
    <scope>IDENTIFICATION</scope>
    <source>
        <strain evidence="3">Brown Norway</strain>
    </source>
</reference>
<dbReference type="Ensembl" id="ENSRNOT00000030613.8">
    <property type="protein sequence ID" value="ENSRNOP00000032223.7"/>
    <property type="gene ID" value="ENSRNOG00000024426.9"/>
</dbReference>
<evidence type="ECO:0000259" key="2">
    <source>
        <dbReference type="Pfam" id="PF23227"/>
    </source>
</evidence>
<dbReference type="AGR" id="RGD:1559803"/>
<feature type="compositionally biased region" description="Polar residues" evidence="1">
    <location>
        <begin position="131"/>
        <end position="141"/>
    </location>
</feature>
<accession>D3ZXW1</accession>
<evidence type="ECO:0000256" key="1">
    <source>
        <dbReference type="SAM" id="MobiDB-lite"/>
    </source>
</evidence>
<name>D3ZXW1_RAT</name>
<dbReference type="SUPFAM" id="SSF48371">
    <property type="entry name" value="ARM repeat"/>
    <property type="match status" value="1"/>
</dbReference>
<dbReference type="ExpressionAtlas" id="D3ZXW1">
    <property type="expression patterns" value="baseline and differential"/>
</dbReference>
<sequence>SPQNCRSFWRKCARVRTGGISKGQEQQAAGRRHLGSLERKGAASWAEEGQPCGCHWRAVPSPTSPPRTGGSSLSLICLAFLCSAGSKFREDLLASLFVGKETRAGKISLTHHIWRPIPNRWNNAPPERPRTSLQPRNSGSSRDSHPRSQFHGTNAENPEPAPPHPCFSVQEEEDTTVIFLFQERARGPNPRKRHLAMRGLGILAHEAPDKVRKYKKVMLDLLVHGLYDPVSSEVIHESVKTLTIMLGKIQGQRLGSFFIDITLQTRTLLDDEDDSVRYSAFVLFGQLAAFAGRKWKKFFTHQVNQTQDSLLSHLQDESPQVAKACTMAVQACVPYLKPRKEQSFQSEEDQKNRRLSQQLSHYHPEILLFFYANKIL</sequence>
<dbReference type="InterPro" id="IPR016024">
    <property type="entry name" value="ARM-type_fold"/>
</dbReference>
<dbReference type="InterPro" id="IPR045206">
    <property type="entry name" value="Maestro_heat-like_prot"/>
</dbReference>
<dbReference type="GlyGen" id="D3ZXW1">
    <property type="glycosylation" value="1 site"/>
</dbReference>
<dbReference type="VEuPathDB" id="HostDB:ENSRNOG00000024426"/>
<dbReference type="RGD" id="1559803">
    <property type="gene designation" value="Mro"/>
</dbReference>
<dbReference type="Pfam" id="PF23227">
    <property type="entry name" value="HEAT_MROH2B_C"/>
    <property type="match status" value="1"/>
</dbReference>
<dbReference type="OMA" id="PMMSFFS"/>
<dbReference type="Gene3D" id="1.25.10.10">
    <property type="entry name" value="Leucine-rich Repeat Variant"/>
    <property type="match status" value="1"/>
</dbReference>
<dbReference type="InterPro" id="IPR055406">
    <property type="entry name" value="HEAT_Maestro"/>
</dbReference>
<evidence type="ECO:0000313" key="4">
    <source>
        <dbReference type="Proteomes" id="UP000002494"/>
    </source>
</evidence>
<dbReference type="Bgee" id="ENSRNOG00000024426">
    <property type="expression patterns" value="Expressed in kidney and 16 other cell types or tissues"/>
</dbReference>
<feature type="domain" description="Maestro/Maestro-like HEAT-repeats" evidence="2">
    <location>
        <begin position="182"/>
        <end position="372"/>
    </location>
</feature>
<reference evidence="3" key="2">
    <citation type="submission" date="2025-08" db="UniProtKB">
        <authorList>
            <consortium name="Ensembl"/>
        </authorList>
    </citation>
    <scope>IDENTIFICATION</scope>
    <source>
        <strain evidence="3">Brown Norway</strain>
    </source>
</reference>
<evidence type="ECO:0000313" key="5">
    <source>
        <dbReference type="RGD" id="1559803"/>
    </source>
</evidence>
<keyword evidence="4" id="KW-1185">Reference proteome</keyword>
<proteinExistence type="predicted"/>
<dbReference type="InterPro" id="IPR011989">
    <property type="entry name" value="ARM-like"/>
</dbReference>
<gene>
    <name evidence="3 5" type="primary">Mro</name>
</gene>
<protein>
    <submittedName>
        <fullName evidence="3">Maestro</fullName>
    </submittedName>
</protein>
<evidence type="ECO:0000313" key="3">
    <source>
        <dbReference type="Ensembl" id="ENSRNOP00000032223.7"/>
    </source>
</evidence>
<feature type="region of interest" description="Disordered" evidence="1">
    <location>
        <begin position="116"/>
        <end position="168"/>
    </location>
</feature>
<organism evidence="3 4">
    <name type="scientific">Rattus norvegicus</name>
    <name type="common">Rat</name>
    <dbReference type="NCBI Taxonomy" id="10116"/>
    <lineage>
        <taxon>Eukaryota</taxon>
        <taxon>Metazoa</taxon>
        <taxon>Chordata</taxon>
        <taxon>Craniata</taxon>
        <taxon>Vertebrata</taxon>
        <taxon>Euteleostomi</taxon>
        <taxon>Mammalia</taxon>
        <taxon>Eutheria</taxon>
        <taxon>Euarchontoglires</taxon>
        <taxon>Glires</taxon>
        <taxon>Rodentia</taxon>
        <taxon>Myomorpha</taxon>
        <taxon>Muroidea</taxon>
        <taxon>Muridae</taxon>
        <taxon>Murinae</taxon>
        <taxon>Rattus</taxon>
    </lineage>
</organism>